<dbReference type="Gene3D" id="3.40.30.10">
    <property type="entry name" value="Glutaredoxin"/>
    <property type="match status" value="1"/>
</dbReference>
<feature type="region of interest" description="Disordered" evidence="13">
    <location>
        <begin position="1"/>
        <end position="26"/>
    </location>
</feature>
<protein>
    <recommendedName>
        <fullName evidence="3">thioredoxin-dependent peroxiredoxin</fullName>
        <ecNumber evidence="3">1.11.1.24</ecNumber>
    </recommendedName>
    <alternativeName>
        <fullName evidence="9">Thioredoxin peroxidase</fullName>
    </alternativeName>
    <alternativeName>
        <fullName evidence="11">Thioredoxin-dependent peroxiredoxin Bcp</fullName>
    </alternativeName>
</protein>
<accession>C6HXH1</accession>
<dbReference type="GO" id="GO:0034599">
    <property type="term" value="P:cellular response to oxidative stress"/>
    <property type="evidence" value="ECO:0007669"/>
    <property type="project" value="TreeGrafter"/>
</dbReference>
<dbReference type="PANTHER" id="PTHR42801:SF4">
    <property type="entry name" value="AHPC_TSA FAMILY PROTEIN"/>
    <property type="match status" value="1"/>
</dbReference>
<evidence type="ECO:0000256" key="1">
    <source>
        <dbReference type="ARBA" id="ARBA00003330"/>
    </source>
</evidence>
<keyword evidence="16" id="KW-1185">Reference proteome</keyword>
<name>C6HXH1_9BACT</name>
<reference evidence="15 16" key="1">
    <citation type="journal article" date="2009" name="Appl. Environ. Microbiol.">
        <title>Community genomic and proteomic analyses of chemoautotrophic iron-oxidizing "Leptospirillum rubarum" (Group II) and "Leptospirillum ferrodiazotrophum" (Group III) bacteria in acid mine drainage biofilms.</title>
        <authorList>
            <person name="Goltsman D.S."/>
            <person name="Denef V.J."/>
            <person name="Singer S.W."/>
            <person name="VerBerkmoes N.C."/>
            <person name="Lefsrud M."/>
            <person name="Mueller R.S."/>
            <person name="Dick G.J."/>
            <person name="Sun C.L."/>
            <person name="Wheeler K.E."/>
            <person name="Zemla A."/>
            <person name="Baker B.J."/>
            <person name="Hauser L."/>
            <person name="Land M."/>
            <person name="Shah M.B."/>
            <person name="Thelen M.P."/>
            <person name="Hettich R.L."/>
            <person name="Banfield J.F."/>
        </authorList>
    </citation>
    <scope>NUCLEOTIDE SEQUENCE [LARGE SCALE GENOMIC DNA]</scope>
</reference>
<dbReference type="SUPFAM" id="SSF52833">
    <property type="entry name" value="Thioredoxin-like"/>
    <property type="match status" value="1"/>
</dbReference>
<evidence type="ECO:0000313" key="16">
    <source>
        <dbReference type="Proteomes" id="UP000009374"/>
    </source>
</evidence>
<organism evidence="15 16">
    <name type="scientific">Leptospirillum ferrodiazotrophum</name>
    <dbReference type="NCBI Taxonomy" id="412449"/>
    <lineage>
        <taxon>Bacteria</taxon>
        <taxon>Pseudomonadati</taxon>
        <taxon>Nitrospirota</taxon>
        <taxon>Nitrospiria</taxon>
        <taxon>Nitrospirales</taxon>
        <taxon>Nitrospiraceae</taxon>
        <taxon>Leptospirillum</taxon>
    </lineage>
</organism>
<keyword evidence="8" id="KW-0676">Redox-active center</keyword>
<evidence type="ECO:0000256" key="2">
    <source>
        <dbReference type="ARBA" id="ARBA00011245"/>
    </source>
</evidence>
<dbReference type="PROSITE" id="PS51352">
    <property type="entry name" value="THIOREDOXIN_2"/>
    <property type="match status" value="1"/>
</dbReference>
<keyword evidence="7" id="KW-1015">Disulfide bond</keyword>
<dbReference type="AlphaFoldDB" id="C6HXH1"/>
<comment type="similarity">
    <text evidence="10">Belongs to the peroxiredoxin family. BCP/PrxQ subfamily.</text>
</comment>
<evidence type="ECO:0000256" key="6">
    <source>
        <dbReference type="ARBA" id="ARBA00023002"/>
    </source>
</evidence>
<feature type="domain" description="Thioredoxin" evidence="14">
    <location>
        <begin position="14"/>
        <end position="167"/>
    </location>
</feature>
<comment type="function">
    <text evidence="1">Thiol-specific peroxidase that catalyzes the reduction of hydrogen peroxide and organic hydroperoxides to water and alcohols, respectively. Plays a role in cell protection against oxidative stress by detoxifying peroxides and as sensor of hydrogen peroxide-mediated signaling events.</text>
</comment>
<evidence type="ECO:0000313" key="15">
    <source>
        <dbReference type="EMBL" id="EES52723.1"/>
    </source>
</evidence>
<evidence type="ECO:0000259" key="14">
    <source>
        <dbReference type="PROSITE" id="PS51352"/>
    </source>
</evidence>
<dbReference type="EMBL" id="GG693873">
    <property type="protein sequence ID" value="EES52723.1"/>
    <property type="molecule type" value="Genomic_DNA"/>
</dbReference>
<dbReference type="EC" id="1.11.1.24" evidence="3"/>
<evidence type="ECO:0000256" key="11">
    <source>
        <dbReference type="ARBA" id="ARBA00042639"/>
    </source>
</evidence>
<comment type="subunit">
    <text evidence="2">Monomer.</text>
</comment>
<evidence type="ECO:0000256" key="5">
    <source>
        <dbReference type="ARBA" id="ARBA00022862"/>
    </source>
</evidence>
<dbReference type="InterPro" id="IPR013766">
    <property type="entry name" value="Thioredoxin_domain"/>
</dbReference>
<dbReference type="FunFam" id="3.40.30.10:FF:000007">
    <property type="entry name" value="Thioredoxin-dependent thiol peroxidase"/>
    <property type="match status" value="1"/>
</dbReference>
<evidence type="ECO:0000256" key="4">
    <source>
        <dbReference type="ARBA" id="ARBA00022559"/>
    </source>
</evidence>
<keyword evidence="6" id="KW-0560">Oxidoreductase</keyword>
<comment type="catalytic activity">
    <reaction evidence="12">
        <text>a hydroperoxide + [thioredoxin]-dithiol = an alcohol + [thioredoxin]-disulfide + H2O</text>
        <dbReference type="Rhea" id="RHEA:62620"/>
        <dbReference type="Rhea" id="RHEA-COMP:10698"/>
        <dbReference type="Rhea" id="RHEA-COMP:10700"/>
        <dbReference type="ChEBI" id="CHEBI:15377"/>
        <dbReference type="ChEBI" id="CHEBI:29950"/>
        <dbReference type="ChEBI" id="CHEBI:30879"/>
        <dbReference type="ChEBI" id="CHEBI:35924"/>
        <dbReference type="ChEBI" id="CHEBI:50058"/>
        <dbReference type="EC" id="1.11.1.24"/>
    </reaction>
</comment>
<evidence type="ECO:0000256" key="10">
    <source>
        <dbReference type="ARBA" id="ARBA00038489"/>
    </source>
</evidence>
<dbReference type="CDD" id="cd03017">
    <property type="entry name" value="PRX_BCP"/>
    <property type="match status" value="1"/>
</dbReference>
<evidence type="ECO:0000256" key="12">
    <source>
        <dbReference type="ARBA" id="ARBA00049091"/>
    </source>
</evidence>
<dbReference type="GO" id="GO:0005737">
    <property type="term" value="C:cytoplasm"/>
    <property type="evidence" value="ECO:0007669"/>
    <property type="project" value="TreeGrafter"/>
</dbReference>
<evidence type="ECO:0000256" key="8">
    <source>
        <dbReference type="ARBA" id="ARBA00023284"/>
    </source>
</evidence>
<gene>
    <name evidence="15" type="ORF">UBAL3_92050095</name>
</gene>
<sequence>MAKEKKEDASGSGPKEGEMAPDFRQVAASGAPTPTVSLGDYAGKTVVLYFYPKDDTPGCTTEACDFRDSMAQLSKIGVVVLGVSKDTPASHDKFRTKYQLPFPLLSDGDGSLCQAYGVFKEKTMYGVKRMGIERSTFVIGPDGKILRALRGVKATGHVAALLSDPALSGRP</sequence>
<dbReference type="GO" id="GO:0008379">
    <property type="term" value="F:thioredoxin peroxidase activity"/>
    <property type="evidence" value="ECO:0007669"/>
    <property type="project" value="TreeGrafter"/>
</dbReference>
<keyword evidence="4" id="KW-0575">Peroxidase</keyword>
<dbReference type="PANTHER" id="PTHR42801">
    <property type="entry name" value="THIOREDOXIN-DEPENDENT PEROXIDE REDUCTASE"/>
    <property type="match status" value="1"/>
</dbReference>
<keyword evidence="5" id="KW-0049">Antioxidant</keyword>
<evidence type="ECO:0000256" key="7">
    <source>
        <dbReference type="ARBA" id="ARBA00023157"/>
    </source>
</evidence>
<dbReference type="GO" id="GO:0045454">
    <property type="term" value="P:cell redox homeostasis"/>
    <property type="evidence" value="ECO:0007669"/>
    <property type="project" value="TreeGrafter"/>
</dbReference>
<dbReference type="Pfam" id="PF00578">
    <property type="entry name" value="AhpC-TSA"/>
    <property type="match status" value="1"/>
</dbReference>
<proteinExistence type="inferred from homology"/>
<dbReference type="InterPro" id="IPR000866">
    <property type="entry name" value="AhpC/TSA"/>
</dbReference>
<evidence type="ECO:0000256" key="13">
    <source>
        <dbReference type="SAM" id="MobiDB-lite"/>
    </source>
</evidence>
<dbReference type="Proteomes" id="UP000009374">
    <property type="component" value="Unassembled WGS sequence"/>
</dbReference>
<evidence type="ECO:0000256" key="9">
    <source>
        <dbReference type="ARBA" id="ARBA00032824"/>
    </source>
</evidence>
<dbReference type="InterPro" id="IPR050924">
    <property type="entry name" value="Peroxiredoxin_BCP/PrxQ"/>
</dbReference>
<dbReference type="InterPro" id="IPR036249">
    <property type="entry name" value="Thioredoxin-like_sf"/>
</dbReference>
<evidence type="ECO:0000256" key="3">
    <source>
        <dbReference type="ARBA" id="ARBA00013017"/>
    </source>
</evidence>